<keyword evidence="1" id="KW-1133">Transmembrane helix</keyword>
<dbReference type="EMBL" id="JACOPF010000002">
    <property type="protein sequence ID" value="MBC5689224.1"/>
    <property type="molecule type" value="Genomic_DNA"/>
</dbReference>
<sequence length="298" mass="35190">MKKYRKLSLQDEIDKEAERIEKRILENPDLEDIQVSEGFDAAFLKKVQEYEKKKAEREKKKTHPTEDTEFAEELMPDVDKLPFDRNNEKDSSKDKKEVTGTVTVYRRRKRSYLFVALAAVLILVLGSGLTSVGSKSYWKVLWERIVGDEKAAVINVEDMEVQKTEDNKEIDAFKDIGKQLGISAVRFQYKPQNMILESYSIDIEQKRAQLFYNYNNRIIRYTIYLNDTDSSLSQKELDKQTDVFIVENGNEKIQVEEYQKDSEYRYIANFENRGIYYQLKGVMEREEFENIIKNLKFL</sequence>
<evidence type="ECO:0000313" key="4">
    <source>
        <dbReference type="Proteomes" id="UP000652477"/>
    </source>
</evidence>
<evidence type="ECO:0000256" key="1">
    <source>
        <dbReference type="SAM" id="Phobius"/>
    </source>
</evidence>
<dbReference type="InterPro" id="IPR025377">
    <property type="entry name" value="DUF4367"/>
</dbReference>
<organism evidence="3 4">
    <name type="scientific">Mediterraneibacter hominis</name>
    <dbReference type="NCBI Taxonomy" id="2763054"/>
    <lineage>
        <taxon>Bacteria</taxon>
        <taxon>Bacillati</taxon>
        <taxon>Bacillota</taxon>
        <taxon>Clostridia</taxon>
        <taxon>Lachnospirales</taxon>
        <taxon>Lachnospiraceae</taxon>
        <taxon>Mediterraneibacter</taxon>
    </lineage>
</organism>
<feature type="transmembrane region" description="Helical" evidence="1">
    <location>
        <begin position="112"/>
        <end position="129"/>
    </location>
</feature>
<evidence type="ECO:0000259" key="2">
    <source>
        <dbReference type="Pfam" id="PF14285"/>
    </source>
</evidence>
<dbReference type="Pfam" id="PF14285">
    <property type="entry name" value="DUF4367"/>
    <property type="match status" value="1"/>
</dbReference>
<reference evidence="3" key="1">
    <citation type="submission" date="2020-08" db="EMBL/GenBank/DDBJ databases">
        <title>Genome public.</title>
        <authorList>
            <person name="Liu C."/>
            <person name="Sun Q."/>
        </authorList>
    </citation>
    <scope>NUCLEOTIDE SEQUENCE</scope>
    <source>
        <strain evidence="3">NSJ-55</strain>
    </source>
</reference>
<protein>
    <submittedName>
        <fullName evidence="3">DUF4367 domain-containing protein</fullName>
    </submittedName>
</protein>
<comment type="caution">
    <text evidence="3">The sequence shown here is derived from an EMBL/GenBank/DDBJ whole genome shotgun (WGS) entry which is preliminary data.</text>
</comment>
<name>A0A923LJ67_9FIRM</name>
<proteinExistence type="predicted"/>
<keyword evidence="4" id="KW-1185">Reference proteome</keyword>
<keyword evidence="1" id="KW-0812">Transmembrane</keyword>
<gene>
    <name evidence="3" type="ORF">H8S37_09870</name>
</gene>
<evidence type="ECO:0000313" key="3">
    <source>
        <dbReference type="EMBL" id="MBC5689224.1"/>
    </source>
</evidence>
<dbReference type="RefSeq" id="WP_186875900.1">
    <property type="nucleotide sequence ID" value="NZ_JACOPF010000002.1"/>
</dbReference>
<dbReference type="AlphaFoldDB" id="A0A923LJ67"/>
<accession>A0A923LJ67</accession>
<feature type="domain" description="DUF4367" evidence="2">
    <location>
        <begin position="185"/>
        <end position="295"/>
    </location>
</feature>
<dbReference type="Proteomes" id="UP000652477">
    <property type="component" value="Unassembled WGS sequence"/>
</dbReference>
<keyword evidence="1" id="KW-0472">Membrane</keyword>